<dbReference type="Gene3D" id="3.30.200.20">
    <property type="entry name" value="Phosphorylase Kinase, domain 1"/>
    <property type="match status" value="1"/>
</dbReference>
<evidence type="ECO:0000259" key="8">
    <source>
        <dbReference type="PROSITE" id="PS50011"/>
    </source>
</evidence>
<dbReference type="InterPro" id="IPR017441">
    <property type="entry name" value="Protein_kinase_ATP_BS"/>
</dbReference>
<dbReference type="InterPro" id="IPR000719">
    <property type="entry name" value="Prot_kinase_dom"/>
</dbReference>
<keyword evidence="2" id="KW-0808">Transferase</keyword>
<feature type="compositionally biased region" description="Basic and acidic residues" evidence="7">
    <location>
        <begin position="82"/>
        <end position="98"/>
    </location>
</feature>
<dbReference type="PROSITE" id="PS00107">
    <property type="entry name" value="PROTEIN_KINASE_ATP"/>
    <property type="match status" value="1"/>
</dbReference>
<accession>A0ABM3FTV7</accession>
<evidence type="ECO:0000256" key="1">
    <source>
        <dbReference type="ARBA" id="ARBA00022527"/>
    </source>
</evidence>
<evidence type="ECO:0000256" key="7">
    <source>
        <dbReference type="SAM" id="MobiDB-lite"/>
    </source>
</evidence>
<keyword evidence="4 10" id="KW-0418">Kinase</keyword>
<feature type="region of interest" description="Disordered" evidence="7">
    <location>
        <begin position="381"/>
        <end position="409"/>
    </location>
</feature>
<feature type="region of interest" description="Disordered" evidence="7">
    <location>
        <begin position="47"/>
        <end position="100"/>
    </location>
</feature>
<evidence type="ECO:0000256" key="3">
    <source>
        <dbReference type="ARBA" id="ARBA00022741"/>
    </source>
</evidence>
<feature type="compositionally biased region" description="Polar residues" evidence="7">
    <location>
        <begin position="514"/>
        <end position="529"/>
    </location>
</feature>
<dbReference type="Gene3D" id="1.10.510.10">
    <property type="entry name" value="Transferase(Phosphotransferase) domain 1"/>
    <property type="match status" value="1"/>
</dbReference>
<feature type="compositionally biased region" description="Low complexity" evidence="7">
    <location>
        <begin position="381"/>
        <end position="398"/>
    </location>
</feature>
<dbReference type="SMART" id="SM00220">
    <property type="entry name" value="S_TKc"/>
    <property type="match status" value="1"/>
</dbReference>
<evidence type="ECO:0000256" key="2">
    <source>
        <dbReference type="ARBA" id="ARBA00022679"/>
    </source>
</evidence>
<keyword evidence="3 6" id="KW-0547">Nucleotide-binding</keyword>
<name>A0ABM3FTV7_NEOLC</name>
<dbReference type="PROSITE" id="PS00108">
    <property type="entry name" value="PROTEIN_KINASE_ST"/>
    <property type="match status" value="1"/>
</dbReference>
<feature type="domain" description="Protein kinase" evidence="8">
    <location>
        <begin position="625"/>
        <end position="836"/>
    </location>
</feature>
<evidence type="ECO:0000256" key="5">
    <source>
        <dbReference type="ARBA" id="ARBA00022840"/>
    </source>
</evidence>
<feature type="compositionally biased region" description="Polar residues" evidence="7">
    <location>
        <begin position="14"/>
        <end position="27"/>
    </location>
</feature>
<gene>
    <name evidence="10" type="primary">LOC107226091</name>
</gene>
<dbReference type="Pfam" id="PF00069">
    <property type="entry name" value="Pkinase"/>
    <property type="match status" value="1"/>
</dbReference>
<dbReference type="GeneID" id="107226091"/>
<protein>
    <submittedName>
        <fullName evidence="10">Probable serine/threonine-protein kinase mps1 isoform X2</fullName>
    </submittedName>
</protein>
<feature type="compositionally biased region" description="Basic and acidic residues" evidence="7">
    <location>
        <begin position="544"/>
        <end position="565"/>
    </location>
</feature>
<reference evidence="10" key="1">
    <citation type="submission" date="2025-08" db="UniProtKB">
        <authorList>
            <consortium name="RefSeq"/>
        </authorList>
    </citation>
    <scope>IDENTIFICATION</scope>
    <source>
        <tissue evidence="10">Thorax and Abdomen</tissue>
    </source>
</reference>
<dbReference type="InterPro" id="IPR011009">
    <property type="entry name" value="Kinase-like_dom_sf"/>
</dbReference>
<feature type="region of interest" description="Disordered" evidence="7">
    <location>
        <begin position="514"/>
        <end position="567"/>
    </location>
</feature>
<dbReference type="GO" id="GO:0016301">
    <property type="term" value="F:kinase activity"/>
    <property type="evidence" value="ECO:0007669"/>
    <property type="project" value="UniProtKB-KW"/>
</dbReference>
<keyword evidence="5 6" id="KW-0067">ATP-binding</keyword>
<evidence type="ECO:0000313" key="9">
    <source>
        <dbReference type="Proteomes" id="UP000829291"/>
    </source>
</evidence>
<dbReference type="RefSeq" id="XP_046591458.1">
    <property type="nucleotide sequence ID" value="XM_046735502.1"/>
</dbReference>
<feature type="region of interest" description="Disordered" evidence="7">
    <location>
        <begin position="189"/>
        <end position="259"/>
    </location>
</feature>
<proteinExistence type="predicted"/>
<keyword evidence="9" id="KW-1185">Reference proteome</keyword>
<feature type="region of interest" description="Disordered" evidence="7">
    <location>
        <begin position="1"/>
        <end position="33"/>
    </location>
</feature>
<evidence type="ECO:0000313" key="10">
    <source>
        <dbReference type="RefSeq" id="XP_046591458.1"/>
    </source>
</evidence>
<evidence type="ECO:0000256" key="4">
    <source>
        <dbReference type="ARBA" id="ARBA00022777"/>
    </source>
</evidence>
<feature type="binding site" evidence="6">
    <location>
        <position position="654"/>
    </location>
    <ligand>
        <name>ATP</name>
        <dbReference type="ChEBI" id="CHEBI:30616"/>
    </ligand>
</feature>
<feature type="region of interest" description="Disordered" evidence="7">
    <location>
        <begin position="439"/>
        <end position="468"/>
    </location>
</feature>
<evidence type="ECO:0000256" key="6">
    <source>
        <dbReference type="PROSITE-ProRule" id="PRU10141"/>
    </source>
</evidence>
<dbReference type="PANTHER" id="PTHR22974">
    <property type="entry name" value="MIXED LINEAGE PROTEIN KINASE"/>
    <property type="match status" value="1"/>
</dbReference>
<dbReference type="Proteomes" id="UP000829291">
    <property type="component" value="Chromosome 3"/>
</dbReference>
<feature type="compositionally biased region" description="Polar residues" evidence="7">
    <location>
        <begin position="443"/>
        <end position="468"/>
    </location>
</feature>
<sequence length="836" mass="94168">MSEINVHQGDLSLNERNNITGNPSVHNLTGPRTRFQPVRIKALLDLFESDDDDTEPRDSDNDSDTGSLQALPNDDDSGDAAVAKDDNNAPISRHDEQHLTTGSQAAIFTQKADIPMNNVKVNDYQLVKYKNQLFGAECEEPKERNHQTSHNSNSCELENNSFPMCQSNMNYPVASKRVSINENEVDNVDSNKEITFESQVSYDPRKQKEYGQGTSTEIMSERHQHNQDSTSRNDVGDQGTDHPTLIYPSDSTKLEKTTEHVHLATETPLKHAQTVSTRPESCLSRRNIMETPQMKSRQEYPQNNIDTPGMIFSHWSRNNFFQTPTSNHNPNLSKKEEIVSHSNNQHMMQDIILQPHRFCSTENKLLRKPLSQAVYLNQPATTHQNQPTTTHQNQPATTYQNQSNHVKAHQHFLQRPSYLNNMFESPHHVQSKLSVKENCPMDSKQNSNNNVASKHAQSLQESSNQQSIPVPLMSNEKFNWQMSLEFKNSIANSVSLAAPLASCKKQLHHESVLNKNDSSVQKSNCTEFQSNRDSHEKKHTLTHNSEEESTLKRESNPKIEVDTNKRLSSAKLDGQKIDLPVLANQDKSRVSQDAKSNPGNVQFSIASKVHNEKYGKLISVKAIDYLVLGNLGQGMSGDVLRVQDVKTGELRAIKCVDLSCIEKETAQGYLEEVSMLDKLRAPCIIHMFNYEIKSHMLYVVMEMGDTDLNKLLKSMPREKQLPLTMILYYWTEMLTAVKHIHDNGVIHSDLKPANFLLVRGRLKLIDFGIASTVNGDMTSVVKNTSFGTLNYISPEAIIDVGGNGDSTSDDNKYKFGVWADTFSTHSCRLGKSNGNN</sequence>
<dbReference type="PANTHER" id="PTHR22974:SF21">
    <property type="entry name" value="DUAL SPECIFICITY PROTEIN KINASE TTK"/>
    <property type="match status" value="1"/>
</dbReference>
<organism evidence="9 10">
    <name type="scientific">Neodiprion lecontei</name>
    <name type="common">Redheaded pine sawfly</name>
    <dbReference type="NCBI Taxonomy" id="441921"/>
    <lineage>
        <taxon>Eukaryota</taxon>
        <taxon>Metazoa</taxon>
        <taxon>Ecdysozoa</taxon>
        <taxon>Arthropoda</taxon>
        <taxon>Hexapoda</taxon>
        <taxon>Insecta</taxon>
        <taxon>Pterygota</taxon>
        <taxon>Neoptera</taxon>
        <taxon>Endopterygota</taxon>
        <taxon>Hymenoptera</taxon>
        <taxon>Tenthredinoidea</taxon>
        <taxon>Diprionidae</taxon>
        <taxon>Diprioninae</taxon>
        <taxon>Neodiprion</taxon>
    </lineage>
</organism>
<dbReference type="InterPro" id="IPR008271">
    <property type="entry name" value="Ser/Thr_kinase_AS"/>
</dbReference>
<keyword evidence="1" id="KW-0723">Serine/threonine-protein kinase</keyword>
<dbReference type="SUPFAM" id="SSF56112">
    <property type="entry name" value="Protein kinase-like (PK-like)"/>
    <property type="match status" value="1"/>
</dbReference>
<dbReference type="PROSITE" id="PS50011">
    <property type="entry name" value="PROTEIN_KINASE_DOM"/>
    <property type="match status" value="1"/>
</dbReference>